<feature type="transmembrane region" description="Helical" evidence="6">
    <location>
        <begin position="439"/>
        <end position="460"/>
    </location>
</feature>
<evidence type="ECO:0000313" key="9">
    <source>
        <dbReference type="Proteomes" id="UP000029867"/>
    </source>
</evidence>
<dbReference type="PANTHER" id="PTHR30618:SF15">
    <property type="entry name" value="NICOTINAMIDE RIBOSIDE TRANSPORTER 1-RELATED"/>
    <property type="match status" value="1"/>
</dbReference>
<sequence length="576" mass="64669">MRLLKILKKLEVPHADGKHLSVLKNPDLEPMPPSRRLWGFWSFFGYWAVPNVSIVTYSIGSSLLVLGLNIQQTMGTIVIGVLIGILYTVLNCSPGSKFRIGFTLCQRMIFGIIGSYLGIVIRIMLSIVFFASMSWLGGLGIVVMLSSWSKNYMNMDNTFSHSVNMTRRDFIAFFLFNVIQICFFKIRPEKMGPYVNGSCFITFIAILGVFGYELHKCYVLTGGPGPLWYESVDIPKSEVGWIWLQAVTVFYGAVSPNCTNMSDYSRFSRSSKQMYWGIVISVATTGVMIPMMGMVTASNTLASYGTAMWLPTDVCLRWLRENYSPMRRAAAFLCGFSFASSQMTYNVIANGFAGGMDLAGLFPKYINIFRGAVLTALISWVCQPWNFYNSASVFNSVMASFGVMMCPIMGIMVSDFNLVRKRRLRVSHLYSLKKDKDFWFTYGINWRAYLCFFAGTVPGLPGLAAVVNENVRIPTGLFHYFQNSTIFSFICPLILYYLICLVSPPQGAGEIDEYDYFDVFSEKELAELDMKSFQDGCDSEGVIPSDRVSLVDDEGNILSSIDDNKKSQVFVKSETV</sequence>
<evidence type="ECO:0000313" key="8">
    <source>
        <dbReference type="EMBL" id="ONH74175.1"/>
    </source>
</evidence>
<comment type="caution">
    <text evidence="7">The sequence shown here is derived from an EMBL/GenBank/DDBJ whole genome shotgun (WGS) entry which is preliminary data.</text>
</comment>
<comment type="similarity">
    <text evidence="2">Belongs to the purine-cytosine permease (2.A.39) family.</text>
</comment>
<keyword evidence="4 6" id="KW-1133">Transmembrane helix</keyword>
<dbReference type="PANTHER" id="PTHR30618">
    <property type="entry name" value="NCS1 FAMILY PURINE/PYRIMIDINE TRANSPORTER"/>
    <property type="match status" value="1"/>
</dbReference>
<feature type="transmembrane region" description="Helical" evidence="6">
    <location>
        <begin position="102"/>
        <end position="121"/>
    </location>
</feature>
<dbReference type="GO" id="GO:0005886">
    <property type="term" value="C:plasma membrane"/>
    <property type="evidence" value="ECO:0007669"/>
    <property type="project" value="TreeGrafter"/>
</dbReference>
<proteinExistence type="inferred from homology"/>
<dbReference type="CDD" id="cd11482">
    <property type="entry name" value="SLC-NCS1sbd_NRT1-like"/>
    <property type="match status" value="1"/>
</dbReference>
<feature type="transmembrane region" description="Helical" evidence="6">
    <location>
        <begin position="170"/>
        <end position="188"/>
    </location>
</feature>
<evidence type="ECO:0000256" key="6">
    <source>
        <dbReference type="SAM" id="Phobius"/>
    </source>
</evidence>
<reference evidence="8" key="4">
    <citation type="submission" date="2017-01" db="EMBL/GenBank/DDBJ databases">
        <authorList>
            <person name="Mah S.A."/>
            <person name="Swanson W.J."/>
            <person name="Moy G.W."/>
            <person name="Vacquier V.D."/>
        </authorList>
    </citation>
    <scope>NUCLEOTIDE SEQUENCE [LARGE SCALE GENOMIC DNA]</scope>
    <source>
        <strain evidence="8">129</strain>
    </source>
</reference>
<dbReference type="HOGENOM" id="CLU_021555_3_0_1"/>
<dbReference type="VEuPathDB" id="FungiDB:C5L36_0B06680"/>
<gene>
    <name evidence="8" type="ORF">BOH78_2605</name>
    <name evidence="7" type="ORF">JL09_g2384</name>
</gene>
<evidence type="ECO:0000256" key="1">
    <source>
        <dbReference type="ARBA" id="ARBA00004141"/>
    </source>
</evidence>
<dbReference type="Proteomes" id="UP000189274">
    <property type="component" value="Unassembled WGS sequence"/>
</dbReference>
<name>A0A099P2J0_PICKU</name>
<dbReference type="EMBL" id="MQVM01000011">
    <property type="protein sequence ID" value="ONH74175.1"/>
    <property type="molecule type" value="Genomic_DNA"/>
</dbReference>
<keyword evidence="5 6" id="KW-0472">Membrane</keyword>
<dbReference type="Pfam" id="PF02133">
    <property type="entry name" value="Transp_cyt_pur"/>
    <property type="match status" value="1"/>
</dbReference>
<feature type="transmembrane region" description="Helical" evidence="6">
    <location>
        <begin position="194"/>
        <end position="212"/>
    </location>
</feature>
<evidence type="ECO:0000256" key="3">
    <source>
        <dbReference type="ARBA" id="ARBA00022692"/>
    </source>
</evidence>
<evidence type="ECO:0000256" key="2">
    <source>
        <dbReference type="ARBA" id="ARBA00008974"/>
    </source>
</evidence>
<reference evidence="10" key="3">
    <citation type="journal article" date="2017" name="Genome Announc.">
        <title>Genome sequences of Cyberlindnera fabianii 65, Pichia kudriavzevii 129, and Saccharomyces cerevisiae 131 isolated from fermented masau fruits in Zimbabwe.</title>
        <authorList>
            <person name="van Rijswijck I.M.H."/>
            <person name="Derks M.F.L."/>
            <person name="Abee T."/>
            <person name="de Ridder D."/>
            <person name="Smid E.J."/>
        </authorList>
    </citation>
    <scope>NUCLEOTIDE SEQUENCE [LARGE SCALE GENOMIC DNA]</scope>
    <source>
        <strain evidence="10">129</strain>
    </source>
</reference>
<feature type="transmembrane region" description="Helical" evidence="6">
    <location>
        <begin position="480"/>
        <end position="499"/>
    </location>
</feature>
<dbReference type="GO" id="GO:0015205">
    <property type="term" value="F:nucleobase transmembrane transporter activity"/>
    <property type="evidence" value="ECO:0007669"/>
    <property type="project" value="TreeGrafter"/>
</dbReference>
<dbReference type="InterPro" id="IPR001248">
    <property type="entry name" value="Pur-cyt_permease"/>
</dbReference>
<feature type="transmembrane region" description="Helical" evidence="6">
    <location>
        <begin position="127"/>
        <end position="149"/>
    </location>
</feature>
<feature type="transmembrane region" description="Helical" evidence="6">
    <location>
        <begin position="393"/>
        <end position="418"/>
    </location>
</feature>
<evidence type="ECO:0000313" key="10">
    <source>
        <dbReference type="Proteomes" id="UP000189274"/>
    </source>
</evidence>
<evidence type="ECO:0000256" key="5">
    <source>
        <dbReference type="ARBA" id="ARBA00023136"/>
    </source>
</evidence>
<organism evidence="7 9">
    <name type="scientific">Pichia kudriavzevii</name>
    <name type="common">Yeast</name>
    <name type="synonym">Issatchenkia orientalis</name>
    <dbReference type="NCBI Taxonomy" id="4909"/>
    <lineage>
        <taxon>Eukaryota</taxon>
        <taxon>Fungi</taxon>
        <taxon>Dikarya</taxon>
        <taxon>Ascomycota</taxon>
        <taxon>Saccharomycotina</taxon>
        <taxon>Pichiomycetes</taxon>
        <taxon>Pichiales</taxon>
        <taxon>Pichiaceae</taxon>
        <taxon>Pichia</taxon>
    </lineage>
</organism>
<feature type="transmembrane region" description="Helical" evidence="6">
    <location>
        <begin position="72"/>
        <end position="90"/>
    </location>
</feature>
<feature type="transmembrane region" description="Helical" evidence="6">
    <location>
        <begin position="368"/>
        <end position="387"/>
    </location>
</feature>
<dbReference type="Proteomes" id="UP000029867">
    <property type="component" value="Unassembled WGS sequence"/>
</dbReference>
<dbReference type="InterPro" id="IPR045225">
    <property type="entry name" value="Uracil/uridine/allantoin_perm"/>
</dbReference>
<evidence type="ECO:0000313" key="7">
    <source>
        <dbReference type="EMBL" id="KGK38469.1"/>
    </source>
</evidence>
<comment type="subcellular location">
    <subcellularLocation>
        <location evidence="1">Membrane</location>
        <topology evidence="1">Multi-pass membrane protein</topology>
    </subcellularLocation>
</comment>
<evidence type="ECO:0000256" key="4">
    <source>
        <dbReference type="ARBA" id="ARBA00022989"/>
    </source>
</evidence>
<keyword evidence="3 6" id="KW-0812">Transmembrane</keyword>
<dbReference type="eggNOG" id="KOG2466">
    <property type="taxonomic scope" value="Eukaryota"/>
</dbReference>
<dbReference type="EMBL" id="JQFK01000019">
    <property type="protein sequence ID" value="KGK38469.1"/>
    <property type="molecule type" value="Genomic_DNA"/>
</dbReference>
<protein>
    <submittedName>
        <fullName evidence="8">Thiamine transporter THI72</fullName>
    </submittedName>
</protein>
<reference evidence="9" key="1">
    <citation type="journal article" date="2014" name="Microb. Cell Fact.">
        <title>Exploiting Issatchenkia orientalis SD108 for succinic acid production.</title>
        <authorList>
            <person name="Xiao H."/>
            <person name="Shao Z."/>
            <person name="Jiang Y."/>
            <person name="Dole S."/>
            <person name="Zhao H."/>
        </authorList>
    </citation>
    <scope>NUCLEOTIDE SEQUENCE [LARGE SCALE GENOMIC DNA]</scope>
    <source>
        <strain evidence="9">SD108</strain>
    </source>
</reference>
<feature type="transmembrane region" description="Helical" evidence="6">
    <location>
        <begin position="274"/>
        <end position="295"/>
    </location>
</feature>
<feature type="transmembrane region" description="Helical" evidence="6">
    <location>
        <begin position="38"/>
        <end position="60"/>
    </location>
</feature>
<reference evidence="7" key="2">
    <citation type="submission" date="2014-08" db="EMBL/GenBank/DDBJ databases">
        <title>Exploiting Issatchenkia orientalis SD108 for Succinic Acid Production.</title>
        <authorList>
            <person name="Xiao H."/>
            <person name="Shao Z."/>
            <person name="Jiang Y."/>
            <person name="Dole S."/>
            <person name="Zhao H."/>
        </authorList>
    </citation>
    <scope>NUCLEOTIDE SEQUENCE [LARGE SCALE GENOMIC DNA]</scope>
    <source>
        <strain evidence="7">SD108</strain>
    </source>
</reference>
<dbReference type="Gene3D" id="1.10.4160.10">
    <property type="entry name" value="Hydantoin permease"/>
    <property type="match status" value="1"/>
</dbReference>
<dbReference type="AlphaFoldDB" id="A0A099P2J0"/>
<accession>A0A099P2J0</accession>